<evidence type="ECO:0000313" key="5">
    <source>
        <dbReference type="EMBL" id="MBA0642099.1"/>
    </source>
</evidence>
<evidence type="ECO:0000256" key="3">
    <source>
        <dbReference type="ARBA" id="ARBA00022946"/>
    </source>
</evidence>
<keyword evidence="4" id="KW-0472">Membrane</keyword>
<keyword evidence="2" id="KW-0806">Transcription termination</keyword>
<dbReference type="Proteomes" id="UP000593573">
    <property type="component" value="Unassembled WGS sequence"/>
</dbReference>
<keyword evidence="6" id="KW-1185">Reference proteome</keyword>
<proteinExistence type="inferred from homology"/>
<dbReference type="Gene3D" id="1.25.70.10">
    <property type="entry name" value="Transcription termination factor 3, mitochondrial"/>
    <property type="match status" value="1"/>
</dbReference>
<feature type="non-terminal residue" evidence="5">
    <location>
        <position position="318"/>
    </location>
</feature>
<sequence>MVGVWCILLEFYTIFGLQLNDAKSEIFLVGVSGVETNLMVVVIGFTLHVHYLSVPLIAWIQMYVSKGDSFWNVSLNSSSSWTWRRLFNLRDLATESILRSSNRMKREKAEVYLVSTLSVSFYVPLLLKQEIASFLNVSSPRTLGIDFGSLWYYKIYWDLDSRVELGYDLLESNEEQPSFGSKFSEAEKCFWADGEPHTNALLCSLLSALCWFFALISALCRFFVLPSAGSLFLCPLPDLGFSTHDVAYIVASDPWILTRSVDDRIAPSILYLKTVLGSNDDVVKLLRTSAWFLKFDLQKTMMSNIEFLRNCGICSSEI</sequence>
<protein>
    <submittedName>
        <fullName evidence="5">Uncharacterized protein</fullName>
    </submittedName>
</protein>
<evidence type="ECO:0000256" key="2">
    <source>
        <dbReference type="ARBA" id="ARBA00022472"/>
    </source>
</evidence>
<dbReference type="PANTHER" id="PTHR13068:SF130">
    <property type="entry name" value="TRANSCRIPTION TERMINATION FACTOR MTERF6, CHLOROPLASTIC_MITOCHONDRIAL-LIKE"/>
    <property type="match status" value="1"/>
</dbReference>
<reference evidence="5 6" key="1">
    <citation type="journal article" date="2019" name="Genome Biol. Evol.">
        <title>Insights into the evolution of the New World diploid cottons (Gossypium, subgenus Houzingenia) based on genome sequencing.</title>
        <authorList>
            <person name="Grover C.E."/>
            <person name="Arick M.A. 2nd"/>
            <person name="Thrash A."/>
            <person name="Conover J.L."/>
            <person name="Sanders W.S."/>
            <person name="Peterson D.G."/>
            <person name="Frelichowski J.E."/>
            <person name="Scheffler J.A."/>
            <person name="Scheffler B.E."/>
            <person name="Wendel J.F."/>
        </authorList>
    </citation>
    <scope>NUCLEOTIDE SEQUENCE [LARGE SCALE GENOMIC DNA]</scope>
    <source>
        <strain evidence="5">57</strain>
        <tissue evidence="5">Leaf</tissue>
    </source>
</reference>
<dbReference type="InterPro" id="IPR038538">
    <property type="entry name" value="MTERF_sf"/>
</dbReference>
<evidence type="ECO:0000256" key="4">
    <source>
        <dbReference type="SAM" id="Phobius"/>
    </source>
</evidence>
<dbReference type="GO" id="GO:0003676">
    <property type="term" value="F:nucleic acid binding"/>
    <property type="evidence" value="ECO:0007669"/>
    <property type="project" value="InterPro"/>
</dbReference>
<name>A0A7J8TVC8_9ROSI</name>
<dbReference type="PANTHER" id="PTHR13068">
    <property type="entry name" value="CGI-12 PROTEIN-RELATED"/>
    <property type="match status" value="1"/>
</dbReference>
<keyword evidence="2" id="KW-0805">Transcription regulation</keyword>
<gene>
    <name evidence="5" type="ORF">Goklo_026547</name>
</gene>
<dbReference type="Pfam" id="PF02536">
    <property type="entry name" value="mTERF"/>
    <property type="match status" value="1"/>
</dbReference>
<dbReference type="OrthoDB" id="637682at2759"/>
<organism evidence="5 6">
    <name type="scientific">Gossypium klotzschianum</name>
    <dbReference type="NCBI Taxonomy" id="34286"/>
    <lineage>
        <taxon>Eukaryota</taxon>
        <taxon>Viridiplantae</taxon>
        <taxon>Streptophyta</taxon>
        <taxon>Embryophyta</taxon>
        <taxon>Tracheophyta</taxon>
        <taxon>Spermatophyta</taxon>
        <taxon>Magnoliopsida</taxon>
        <taxon>eudicotyledons</taxon>
        <taxon>Gunneridae</taxon>
        <taxon>Pentapetalae</taxon>
        <taxon>rosids</taxon>
        <taxon>malvids</taxon>
        <taxon>Malvales</taxon>
        <taxon>Malvaceae</taxon>
        <taxon>Malvoideae</taxon>
        <taxon>Gossypium</taxon>
    </lineage>
</organism>
<evidence type="ECO:0000313" key="6">
    <source>
        <dbReference type="Proteomes" id="UP000593573"/>
    </source>
</evidence>
<dbReference type="GO" id="GO:0006353">
    <property type="term" value="P:DNA-templated transcription termination"/>
    <property type="evidence" value="ECO:0007669"/>
    <property type="project" value="UniProtKB-KW"/>
</dbReference>
<keyword evidence="4" id="KW-0812">Transmembrane</keyword>
<dbReference type="InterPro" id="IPR003690">
    <property type="entry name" value="MTERF"/>
</dbReference>
<keyword evidence="4" id="KW-1133">Transmembrane helix</keyword>
<keyword evidence="3" id="KW-0809">Transit peptide</keyword>
<dbReference type="AlphaFoldDB" id="A0A7J8TVC8"/>
<comment type="caution">
    <text evidence="5">The sequence shown here is derived from an EMBL/GenBank/DDBJ whole genome shotgun (WGS) entry which is preliminary data.</text>
</comment>
<evidence type="ECO:0000256" key="1">
    <source>
        <dbReference type="ARBA" id="ARBA00007692"/>
    </source>
</evidence>
<dbReference type="SMART" id="SM00733">
    <property type="entry name" value="Mterf"/>
    <property type="match status" value="2"/>
</dbReference>
<feature type="transmembrane region" description="Helical" evidence="4">
    <location>
        <begin position="199"/>
        <end position="224"/>
    </location>
</feature>
<keyword evidence="2" id="KW-0804">Transcription</keyword>
<feature type="transmembrane region" description="Helical" evidence="4">
    <location>
        <begin position="38"/>
        <end position="60"/>
    </location>
</feature>
<accession>A0A7J8TVC8</accession>
<dbReference type="EMBL" id="JABFAB010000002">
    <property type="protein sequence ID" value="MBA0642099.1"/>
    <property type="molecule type" value="Genomic_DNA"/>
</dbReference>
<comment type="similarity">
    <text evidence="1">Belongs to the mTERF family.</text>
</comment>